<accession>A0A8S3ST00</accession>
<reference evidence="1" key="1">
    <citation type="submission" date="2021-03" db="EMBL/GenBank/DDBJ databases">
        <authorList>
            <person name="Bekaert M."/>
        </authorList>
    </citation>
    <scope>NUCLEOTIDE SEQUENCE</scope>
</reference>
<proteinExistence type="predicted"/>
<evidence type="ECO:0000313" key="1">
    <source>
        <dbReference type="EMBL" id="CAG2219645.1"/>
    </source>
</evidence>
<sequence length="153" mass="17556">MEPQDKKPKKREKRMRQIGSEEVVRIRRLNLVINDIGQKRYTITSGSKGEGLDLKGSDLDVMIIDRHIKVYESETEESFNRHRQSLQQLQQAQKTITKCETIIVPTCLNTIIMCGIAHQLMGDTYYARTAFQEAARPDKYNLSSASLRLSSLI</sequence>
<dbReference type="EMBL" id="CAJPWZ010001637">
    <property type="protein sequence ID" value="CAG2219645.1"/>
    <property type="molecule type" value="Genomic_DNA"/>
</dbReference>
<protein>
    <submittedName>
        <fullName evidence="1">Uncharacterized protein</fullName>
    </submittedName>
</protein>
<evidence type="ECO:0000313" key="2">
    <source>
        <dbReference type="Proteomes" id="UP000683360"/>
    </source>
</evidence>
<name>A0A8S3ST00_MYTED</name>
<comment type="caution">
    <text evidence="1">The sequence shown here is derived from an EMBL/GenBank/DDBJ whole genome shotgun (WGS) entry which is preliminary data.</text>
</comment>
<gene>
    <name evidence="1" type="ORF">MEDL_33184</name>
</gene>
<dbReference type="AlphaFoldDB" id="A0A8S3ST00"/>
<keyword evidence="2" id="KW-1185">Reference proteome</keyword>
<dbReference type="Proteomes" id="UP000683360">
    <property type="component" value="Unassembled WGS sequence"/>
</dbReference>
<organism evidence="1 2">
    <name type="scientific">Mytilus edulis</name>
    <name type="common">Blue mussel</name>
    <dbReference type="NCBI Taxonomy" id="6550"/>
    <lineage>
        <taxon>Eukaryota</taxon>
        <taxon>Metazoa</taxon>
        <taxon>Spiralia</taxon>
        <taxon>Lophotrochozoa</taxon>
        <taxon>Mollusca</taxon>
        <taxon>Bivalvia</taxon>
        <taxon>Autobranchia</taxon>
        <taxon>Pteriomorphia</taxon>
        <taxon>Mytilida</taxon>
        <taxon>Mytiloidea</taxon>
        <taxon>Mytilidae</taxon>
        <taxon>Mytilinae</taxon>
        <taxon>Mytilus</taxon>
    </lineage>
</organism>